<evidence type="ECO:0000313" key="3">
    <source>
        <dbReference type="Proteomes" id="UP000177324"/>
    </source>
</evidence>
<evidence type="ECO:0000313" key="2">
    <source>
        <dbReference type="EMBL" id="OGY15644.1"/>
    </source>
</evidence>
<sequence>MNSRYWWAIAGLLIVVLGVLLVWWKWPEAREWVSPLPLTQTEKPLAKYSFERLRQKDYQGGEITVDGDDQKENLAGILRGSSFR</sequence>
<feature type="transmembrane region" description="Helical" evidence="1">
    <location>
        <begin position="6"/>
        <end position="24"/>
    </location>
</feature>
<evidence type="ECO:0000256" key="1">
    <source>
        <dbReference type="SAM" id="Phobius"/>
    </source>
</evidence>
<dbReference type="Proteomes" id="UP000177324">
    <property type="component" value="Unassembled WGS sequence"/>
</dbReference>
<keyword evidence="1" id="KW-0472">Membrane</keyword>
<proteinExistence type="predicted"/>
<accession>A0A1G1VJX8</accession>
<organism evidence="2 3">
    <name type="scientific">Candidatus Chisholmbacteria bacterium RIFCSPHIGHO2_01_FULL_48_12</name>
    <dbReference type="NCBI Taxonomy" id="1797589"/>
    <lineage>
        <taxon>Bacteria</taxon>
        <taxon>Candidatus Chisholmiibacteriota</taxon>
    </lineage>
</organism>
<gene>
    <name evidence="2" type="ORF">A2784_04500</name>
</gene>
<keyword evidence="1" id="KW-1133">Transmembrane helix</keyword>
<reference evidence="2 3" key="1">
    <citation type="journal article" date="2016" name="Nat. Commun.">
        <title>Thousands of microbial genomes shed light on interconnected biogeochemical processes in an aquifer system.</title>
        <authorList>
            <person name="Anantharaman K."/>
            <person name="Brown C.T."/>
            <person name="Hug L.A."/>
            <person name="Sharon I."/>
            <person name="Castelle C.J."/>
            <person name="Probst A.J."/>
            <person name="Thomas B.C."/>
            <person name="Singh A."/>
            <person name="Wilkins M.J."/>
            <person name="Karaoz U."/>
            <person name="Brodie E.L."/>
            <person name="Williams K.H."/>
            <person name="Hubbard S.S."/>
            <person name="Banfield J.F."/>
        </authorList>
    </citation>
    <scope>NUCLEOTIDE SEQUENCE [LARGE SCALE GENOMIC DNA]</scope>
</reference>
<dbReference type="STRING" id="1797589.A2784_04500"/>
<comment type="caution">
    <text evidence="2">The sequence shown here is derived from an EMBL/GenBank/DDBJ whole genome shotgun (WGS) entry which is preliminary data.</text>
</comment>
<keyword evidence="1" id="KW-0812">Transmembrane</keyword>
<dbReference type="EMBL" id="MHCH01000062">
    <property type="protein sequence ID" value="OGY15644.1"/>
    <property type="molecule type" value="Genomic_DNA"/>
</dbReference>
<dbReference type="AlphaFoldDB" id="A0A1G1VJX8"/>
<protein>
    <submittedName>
        <fullName evidence="2">Uncharacterized protein</fullName>
    </submittedName>
</protein>
<name>A0A1G1VJX8_9BACT</name>